<feature type="domain" description="Alpha/beta hydrolase fold-3" evidence="3">
    <location>
        <begin position="122"/>
        <end position="355"/>
    </location>
</feature>
<evidence type="ECO:0000313" key="5">
    <source>
        <dbReference type="Proteomes" id="UP000033618"/>
    </source>
</evidence>
<dbReference type="PANTHER" id="PTHR48081">
    <property type="entry name" value="AB HYDROLASE SUPERFAMILY PROTEIN C4A8.06C"/>
    <property type="match status" value="1"/>
</dbReference>
<feature type="region of interest" description="Disordered" evidence="2">
    <location>
        <begin position="253"/>
        <end position="287"/>
    </location>
</feature>
<proteinExistence type="predicted"/>
<name>A0A0F5K664_9BURK</name>
<gene>
    <name evidence="4" type="ORF">WM40_01695</name>
</gene>
<reference evidence="4 5" key="1">
    <citation type="submission" date="2015-03" db="EMBL/GenBank/DDBJ databases">
        <title>Draft Genome Sequence of Burkholderia andropogonis type strain ICMP2807, isolated from Sorghum bicolor.</title>
        <authorList>
            <person name="Lopes-Santos L."/>
            <person name="Castro D.B."/>
            <person name="Ottoboni L.M."/>
            <person name="Park D."/>
            <person name="Weirc B.S."/>
            <person name="Destefano S.A."/>
        </authorList>
    </citation>
    <scope>NUCLEOTIDE SEQUENCE [LARGE SCALE GENOMIC DNA]</scope>
    <source>
        <strain evidence="4 5">ICMP2807</strain>
    </source>
</reference>
<dbReference type="Gene3D" id="3.40.50.1820">
    <property type="entry name" value="alpha/beta hydrolase"/>
    <property type="match status" value="1"/>
</dbReference>
<keyword evidence="5" id="KW-1185">Reference proteome</keyword>
<dbReference type="PATRIC" id="fig|28092.6.peg.392"/>
<comment type="caution">
    <text evidence="4">The sequence shown here is derived from an EMBL/GenBank/DDBJ whole genome shotgun (WGS) entry which is preliminary data.</text>
</comment>
<dbReference type="RefSeq" id="WP_046152029.1">
    <property type="nucleotide sequence ID" value="NZ_CADFGU010000010.1"/>
</dbReference>
<dbReference type="InterPro" id="IPR029058">
    <property type="entry name" value="AB_hydrolase_fold"/>
</dbReference>
<dbReference type="Proteomes" id="UP000033618">
    <property type="component" value="Unassembled WGS sequence"/>
</dbReference>
<evidence type="ECO:0000313" key="4">
    <source>
        <dbReference type="EMBL" id="KKB65450.1"/>
    </source>
</evidence>
<protein>
    <recommendedName>
        <fullName evidence="3">Alpha/beta hydrolase fold-3 domain-containing protein</fullName>
    </recommendedName>
</protein>
<evidence type="ECO:0000259" key="3">
    <source>
        <dbReference type="Pfam" id="PF07859"/>
    </source>
</evidence>
<organism evidence="4 5">
    <name type="scientific">Robbsia andropogonis</name>
    <dbReference type="NCBI Taxonomy" id="28092"/>
    <lineage>
        <taxon>Bacteria</taxon>
        <taxon>Pseudomonadati</taxon>
        <taxon>Pseudomonadota</taxon>
        <taxon>Betaproteobacteria</taxon>
        <taxon>Burkholderiales</taxon>
        <taxon>Burkholderiaceae</taxon>
        <taxon>Robbsia</taxon>
    </lineage>
</organism>
<accession>A0A0F5K664</accession>
<dbReference type="EMBL" id="LAQU01000001">
    <property type="protein sequence ID" value="KKB65450.1"/>
    <property type="molecule type" value="Genomic_DNA"/>
</dbReference>
<evidence type="ECO:0000256" key="1">
    <source>
        <dbReference type="ARBA" id="ARBA00022801"/>
    </source>
</evidence>
<sequence>MTPLEKQPDATRRSLVGRAVFGVPLTLAGAGWTARAAADAIEAGDTSARQSRSASADATPGEASVVALWPAGRIPGVRDAARLAAMGAERVSASGAVRNVSQPRLRVYLADPARRTGMAVLVIAGGGYAQIECGHESTPACRWLQSIGITACELIYRLPRPGWDRLAPLQDGQRAMRVIRANAQAWHVDPSRVGVMGFSAGGHLAGTTAVTPGIARYAPMDAVDALPSGAMFAALIYPVLTLMPPFDRTRTRRSLLGRDDGGDVPALPAHADGHANRRGHPSVANSDIPDAAQSEAAAALSVDRHVDANTPPIFLAQATDDPIAPVDNSLLMYAAMRAAGRPVDMHLFQSGGHGWSLGRPGTEQTLWPALFERWLALIKV</sequence>
<dbReference type="InterPro" id="IPR013094">
    <property type="entry name" value="AB_hydrolase_3"/>
</dbReference>
<dbReference type="PANTHER" id="PTHR48081:SF6">
    <property type="entry name" value="PEPTIDASE S9 PROLYL OLIGOPEPTIDASE CATALYTIC DOMAIN-CONTAINING PROTEIN"/>
    <property type="match status" value="1"/>
</dbReference>
<dbReference type="STRING" id="28092.WM40_01695"/>
<dbReference type="AlphaFoldDB" id="A0A0F5K664"/>
<dbReference type="InterPro" id="IPR050300">
    <property type="entry name" value="GDXG_lipolytic_enzyme"/>
</dbReference>
<evidence type="ECO:0000256" key="2">
    <source>
        <dbReference type="SAM" id="MobiDB-lite"/>
    </source>
</evidence>
<dbReference type="GO" id="GO:0016787">
    <property type="term" value="F:hydrolase activity"/>
    <property type="evidence" value="ECO:0007669"/>
    <property type="project" value="UniProtKB-KW"/>
</dbReference>
<keyword evidence="1" id="KW-0378">Hydrolase</keyword>
<dbReference type="SUPFAM" id="SSF53474">
    <property type="entry name" value="alpha/beta-Hydrolases"/>
    <property type="match status" value="1"/>
</dbReference>
<dbReference type="Pfam" id="PF07859">
    <property type="entry name" value="Abhydrolase_3"/>
    <property type="match status" value="1"/>
</dbReference>